<sequence length="588" mass="64645">MLRRALRLGLGPGLLGRGLGTHRESSTLGKAEGSGGYRGSGVFPISSHVTFRTRGPGPRWEDSGSLGAGDWHGKVSEIKKKIQSVLPGGAWSPLCDTSHLPPEHSDVVIVGGGVLGLSVAYWLKRLEKRQGAIRVLVVERDHTYSQASTVLSVGGIRQQFSLPENIQLSLFSVEFLRNINEYLAVVDDPPLDLQFNPSGYLFLASEEGATIMENNVKVQRQEGAKVCLMSPEQLQKKFPWINTEGVALASYGLENEGWFDPWCLLQGLRRKVQSMGVLFCHGEVTRFVSSSNHMETAIGEKVTLKRIHEVHVKVDHSQEYQPVECAIVVNAAGAWSGRIAELAGIGKGPSGTLQGTKLPVEPRKRYVYLWHCPQGPGLEAPLVADPSGAYFRREGLGNNYLGGCSPAEEEEPDPGNLEVDHDFFQEKVWPHLAQRVPAFETLKVTGRRQMTPEHLGPVGAPTSQDPSCERAQRWRRVPCADPSREWVGRSAGQPSRRTASCAPQVRRAWAGYYDYNTFDQNGVVGPHPLVVNMYFATGFSGHGLQQAPAVGRAVAEVMLEGHFQTINLSPFLFSRFYLGEKAQEHCII</sequence>
<organism evidence="6 7">
    <name type="scientific">Monodon monoceros</name>
    <name type="common">Narwhal</name>
    <name type="synonym">Ceratodon monodon</name>
    <dbReference type="NCBI Taxonomy" id="40151"/>
    <lineage>
        <taxon>Eukaryota</taxon>
        <taxon>Metazoa</taxon>
        <taxon>Chordata</taxon>
        <taxon>Craniata</taxon>
        <taxon>Vertebrata</taxon>
        <taxon>Euteleostomi</taxon>
        <taxon>Mammalia</taxon>
        <taxon>Eutheria</taxon>
        <taxon>Laurasiatheria</taxon>
        <taxon>Artiodactyla</taxon>
        <taxon>Whippomorpha</taxon>
        <taxon>Cetacea</taxon>
        <taxon>Odontoceti</taxon>
        <taxon>Monodontidae</taxon>
        <taxon>Monodon</taxon>
    </lineage>
</organism>
<evidence type="ECO:0000313" key="6">
    <source>
        <dbReference type="EMBL" id="TKC35022.1"/>
    </source>
</evidence>
<proteinExistence type="predicted"/>
<evidence type="ECO:0000256" key="2">
    <source>
        <dbReference type="ARBA" id="ARBA00039785"/>
    </source>
</evidence>
<comment type="function">
    <text evidence="3">Required for the assembly of the mitochondrial membrane respiratory chain NADH dehydrogenase (Complex I). Involved in mid-late stages of complex I assembly.</text>
</comment>
<protein>
    <recommendedName>
        <fullName evidence="2">FAD-dependent oxidoreductase domain-containing protein 1</fullName>
    </recommendedName>
</protein>
<dbReference type="Pfam" id="PF01266">
    <property type="entry name" value="DAO"/>
    <property type="match status" value="2"/>
</dbReference>
<dbReference type="SUPFAM" id="SSF51905">
    <property type="entry name" value="FAD/NAD(P)-binding domain"/>
    <property type="match status" value="1"/>
</dbReference>
<dbReference type="GO" id="GO:0016491">
    <property type="term" value="F:oxidoreductase activity"/>
    <property type="evidence" value="ECO:0007669"/>
    <property type="project" value="UniProtKB-KW"/>
</dbReference>
<accession>A0A4U1EFS3</accession>
<evidence type="ECO:0000259" key="5">
    <source>
        <dbReference type="Pfam" id="PF01266"/>
    </source>
</evidence>
<evidence type="ECO:0000313" key="7">
    <source>
        <dbReference type="Proteomes" id="UP000308365"/>
    </source>
</evidence>
<dbReference type="EMBL" id="RWIC01001645">
    <property type="protein sequence ID" value="TKC35022.1"/>
    <property type="molecule type" value="Genomic_DNA"/>
</dbReference>
<dbReference type="GO" id="GO:0005739">
    <property type="term" value="C:mitochondrion"/>
    <property type="evidence" value="ECO:0007669"/>
    <property type="project" value="GOC"/>
</dbReference>
<name>A0A4U1EFS3_MONMO</name>
<evidence type="ECO:0000256" key="1">
    <source>
        <dbReference type="ARBA" id="ARBA00023002"/>
    </source>
</evidence>
<gene>
    <name evidence="6" type="ORF">EI555_007481</name>
</gene>
<dbReference type="InterPro" id="IPR036188">
    <property type="entry name" value="FAD/NAD-bd_sf"/>
</dbReference>
<evidence type="ECO:0000256" key="3">
    <source>
        <dbReference type="ARBA" id="ARBA00046185"/>
    </source>
</evidence>
<comment type="caution">
    <text evidence="6">The sequence shown here is derived from an EMBL/GenBank/DDBJ whole genome shotgun (WGS) entry which is preliminary data.</text>
</comment>
<dbReference type="GO" id="GO:0032981">
    <property type="term" value="P:mitochondrial respiratory chain complex I assembly"/>
    <property type="evidence" value="ECO:0007669"/>
    <property type="project" value="TreeGrafter"/>
</dbReference>
<dbReference type="AlphaFoldDB" id="A0A4U1EFS3"/>
<feature type="region of interest" description="Disordered" evidence="4">
    <location>
        <begin position="451"/>
        <end position="470"/>
    </location>
</feature>
<evidence type="ECO:0000256" key="4">
    <source>
        <dbReference type="SAM" id="MobiDB-lite"/>
    </source>
</evidence>
<dbReference type="PANTHER" id="PTHR13847">
    <property type="entry name" value="SARCOSINE DEHYDROGENASE-RELATED"/>
    <property type="match status" value="1"/>
</dbReference>
<feature type="domain" description="FAD dependent oxidoreductase" evidence="5">
    <location>
        <begin position="106"/>
        <end position="457"/>
    </location>
</feature>
<feature type="domain" description="FAD dependent oxidoreductase" evidence="5">
    <location>
        <begin position="504"/>
        <end position="556"/>
    </location>
</feature>
<dbReference type="Proteomes" id="UP000308365">
    <property type="component" value="Unassembled WGS sequence"/>
</dbReference>
<dbReference type="PANTHER" id="PTHR13847:SF287">
    <property type="entry name" value="FAD-DEPENDENT OXIDOREDUCTASE DOMAIN-CONTAINING PROTEIN 1"/>
    <property type="match status" value="1"/>
</dbReference>
<dbReference type="InterPro" id="IPR006076">
    <property type="entry name" value="FAD-dep_OxRdtase"/>
</dbReference>
<reference evidence="7" key="1">
    <citation type="journal article" date="2019" name="IScience">
        <title>Narwhal Genome Reveals Long-Term Low Genetic Diversity despite Current Large Abundance Size.</title>
        <authorList>
            <person name="Westbury M.V."/>
            <person name="Petersen B."/>
            <person name="Garde E."/>
            <person name="Heide-Jorgensen M.P."/>
            <person name="Lorenzen E.D."/>
        </authorList>
    </citation>
    <scope>NUCLEOTIDE SEQUENCE [LARGE SCALE GENOMIC DNA]</scope>
</reference>
<dbReference type="Gene3D" id="3.30.9.10">
    <property type="entry name" value="D-Amino Acid Oxidase, subunit A, domain 2"/>
    <property type="match status" value="2"/>
</dbReference>
<keyword evidence="1" id="KW-0560">Oxidoreductase</keyword>
<dbReference type="Gene3D" id="3.50.50.60">
    <property type="entry name" value="FAD/NAD(P)-binding domain"/>
    <property type="match status" value="2"/>
</dbReference>